<sequence>MSLSMSDSFVIDKIDSQWVCDLNESVRSSYLKNNNINDDDDDEEEENEYYKTYFGVTYDEKILDSKNLVVDVEKTLSEFLPDAMIFSRKDSNGRKILEYCIDNNNDDKVYEIYKEFHKRLRIFVLFYIEAESYIEEDIDHWENLVGFCTLYLFYYLPRYKKNRENNENNHGNHSNENFGDCEKNKRHLLQITNNQDVPILDNIRLQISQFIILPHYQQEKLYQTIYQYCLIDSRIRQLVEK</sequence>
<evidence type="ECO:0000256" key="3">
    <source>
        <dbReference type="ARBA" id="ARBA00048017"/>
    </source>
</evidence>
<dbReference type="SUPFAM" id="SSF55729">
    <property type="entry name" value="Acyl-CoA N-acyltransferases (Nat)"/>
    <property type="match status" value="1"/>
</dbReference>
<accession>A0A397J7Y1</accession>
<dbReference type="GO" id="GO:0000781">
    <property type="term" value="C:chromosome, telomeric region"/>
    <property type="evidence" value="ECO:0007669"/>
    <property type="project" value="GOC"/>
</dbReference>
<dbReference type="EMBL" id="PQFF01000106">
    <property type="protein sequence ID" value="RHZ82116.1"/>
    <property type="molecule type" value="Genomic_DNA"/>
</dbReference>
<dbReference type="Gene3D" id="3.40.630.30">
    <property type="match status" value="1"/>
</dbReference>
<dbReference type="STRING" id="1348612.A0A397J7Y1"/>
<feature type="domain" description="Histone acetyl transferase HAT1 N-terminal" evidence="4">
    <location>
        <begin position="51"/>
        <end position="129"/>
    </location>
</feature>
<comment type="caution">
    <text evidence="5">The sequence shown here is derived from an EMBL/GenBank/DDBJ whole genome shotgun (WGS) entry which is preliminary data.</text>
</comment>
<evidence type="ECO:0000313" key="6">
    <source>
        <dbReference type="Proteomes" id="UP000266861"/>
    </source>
</evidence>
<dbReference type="GO" id="GO:0004402">
    <property type="term" value="F:histone acetyltransferase activity"/>
    <property type="evidence" value="ECO:0007669"/>
    <property type="project" value="InterPro"/>
</dbReference>
<evidence type="ECO:0000256" key="1">
    <source>
        <dbReference type="ARBA" id="ARBA00010543"/>
    </source>
</evidence>
<dbReference type="InterPro" id="IPR019467">
    <property type="entry name" value="Hat1_N"/>
</dbReference>
<evidence type="ECO:0000313" key="5">
    <source>
        <dbReference type="EMBL" id="RHZ82116.1"/>
    </source>
</evidence>
<proteinExistence type="inferred from homology"/>
<comment type="similarity">
    <text evidence="1">Belongs to the HAT1 family.</text>
</comment>
<gene>
    <name evidence="5" type="ORF">Glove_114g160</name>
</gene>
<keyword evidence="6" id="KW-1185">Reference proteome</keyword>
<dbReference type="PANTHER" id="PTHR12046">
    <property type="entry name" value="HISTONE ACETYLTRANSFERASE TYPE B CATALYTIC SUBUNIT"/>
    <property type="match status" value="1"/>
</dbReference>
<evidence type="ECO:0000256" key="2">
    <source>
        <dbReference type="ARBA" id="ARBA00021268"/>
    </source>
</evidence>
<evidence type="ECO:0000259" key="4">
    <source>
        <dbReference type="Pfam" id="PF10394"/>
    </source>
</evidence>
<reference evidence="5 6" key="1">
    <citation type="submission" date="2018-08" db="EMBL/GenBank/DDBJ databases">
        <title>Genome and evolution of the arbuscular mycorrhizal fungus Diversispora epigaea (formerly Glomus versiforme) and its bacterial endosymbionts.</title>
        <authorList>
            <person name="Sun X."/>
            <person name="Fei Z."/>
            <person name="Harrison M."/>
        </authorList>
    </citation>
    <scope>NUCLEOTIDE SEQUENCE [LARGE SCALE GENOMIC DNA]</scope>
    <source>
        <strain evidence="5 6">IT104</strain>
    </source>
</reference>
<comment type="catalytic activity">
    <reaction evidence="3">
        <text>L-lysyl-[protein] + acetyl-CoA = N(6)-acetyl-L-lysyl-[protein] + CoA + H(+)</text>
        <dbReference type="Rhea" id="RHEA:45948"/>
        <dbReference type="Rhea" id="RHEA-COMP:9752"/>
        <dbReference type="Rhea" id="RHEA-COMP:10731"/>
        <dbReference type="ChEBI" id="CHEBI:15378"/>
        <dbReference type="ChEBI" id="CHEBI:29969"/>
        <dbReference type="ChEBI" id="CHEBI:57287"/>
        <dbReference type="ChEBI" id="CHEBI:57288"/>
        <dbReference type="ChEBI" id="CHEBI:61930"/>
        <dbReference type="EC" id="2.3.1.48"/>
    </reaction>
</comment>
<dbReference type="GO" id="GO:0031509">
    <property type="term" value="P:subtelomeric heterochromatin formation"/>
    <property type="evidence" value="ECO:0007669"/>
    <property type="project" value="InterPro"/>
</dbReference>
<dbReference type="Proteomes" id="UP000266861">
    <property type="component" value="Unassembled WGS sequence"/>
</dbReference>
<name>A0A397J7Y1_9GLOM</name>
<protein>
    <recommendedName>
        <fullName evidence="2">Histone acetyltransferase type B catalytic subunit</fullName>
    </recommendedName>
</protein>
<dbReference type="Pfam" id="PF10394">
    <property type="entry name" value="Hat1_N"/>
    <property type="match status" value="1"/>
</dbReference>
<dbReference type="GO" id="GO:0005634">
    <property type="term" value="C:nucleus"/>
    <property type="evidence" value="ECO:0007669"/>
    <property type="project" value="InterPro"/>
</dbReference>
<dbReference type="AlphaFoldDB" id="A0A397J7Y1"/>
<dbReference type="InterPro" id="IPR016181">
    <property type="entry name" value="Acyl_CoA_acyltransferase"/>
</dbReference>
<dbReference type="OrthoDB" id="10253098at2759"/>
<organism evidence="5 6">
    <name type="scientific">Diversispora epigaea</name>
    <dbReference type="NCBI Taxonomy" id="1348612"/>
    <lineage>
        <taxon>Eukaryota</taxon>
        <taxon>Fungi</taxon>
        <taxon>Fungi incertae sedis</taxon>
        <taxon>Mucoromycota</taxon>
        <taxon>Glomeromycotina</taxon>
        <taxon>Glomeromycetes</taxon>
        <taxon>Diversisporales</taxon>
        <taxon>Diversisporaceae</taxon>
        <taxon>Diversispora</taxon>
    </lineage>
</organism>
<dbReference type="InterPro" id="IPR017380">
    <property type="entry name" value="Hist_AcTrfase_B-typ_cat-su"/>
</dbReference>